<dbReference type="SUPFAM" id="SSF52540">
    <property type="entry name" value="P-loop containing nucleoside triphosphate hydrolases"/>
    <property type="match status" value="1"/>
</dbReference>
<dbReference type="FunFam" id="3.40.50.300:FF:000056">
    <property type="entry name" value="Cell division ATP-binding protein FtsE"/>
    <property type="match status" value="1"/>
</dbReference>
<name>A0A3Q9FKX0_9BACT</name>
<evidence type="ECO:0000259" key="6">
    <source>
        <dbReference type="PROSITE" id="PS50893"/>
    </source>
</evidence>
<evidence type="ECO:0000313" key="8">
    <source>
        <dbReference type="Proteomes" id="UP000267268"/>
    </source>
</evidence>
<dbReference type="PANTHER" id="PTHR24220">
    <property type="entry name" value="IMPORT ATP-BINDING PROTEIN"/>
    <property type="match status" value="1"/>
</dbReference>
<keyword evidence="5 7" id="KW-0067">ATP-binding</keyword>
<dbReference type="InterPro" id="IPR003439">
    <property type="entry name" value="ABC_transporter-like_ATP-bd"/>
</dbReference>
<dbReference type="SMART" id="SM00382">
    <property type="entry name" value="AAA"/>
    <property type="match status" value="1"/>
</dbReference>
<dbReference type="InterPro" id="IPR017871">
    <property type="entry name" value="ABC_transporter-like_CS"/>
</dbReference>
<dbReference type="PROSITE" id="PS00211">
    <property type="entry name" value="ABC_TRANSPORTER_1"/>
    <property type="match status" value="1"/>
</dbReference>
<dbReference type="InterPro" id="IPR003593">
    <property type="entry name" value="AAA+_ATPase"/>
</dbReference>
<evidence type="ECO:0000256" key="1">
    <source>
        <dbReference type="ARBA" id="ARBA00002579"/>
    </source>
</evidence>
<accession>A0A3Q9FKX0</accession>
<dbReference type="PANTHER" id="PTHR24220:SF470">
    <property type="entry name" value="CELL DIVISION ATP-BINDING PROTEIN FTSE"/>
    <property type="match status" value="1"/>
</dbReference>
<dbReference type="GO" id="GO:0022857">
    <property type="term" value="F:transmembrane transporter activity"/>
    <property type="evidence" value="ECO:0007669"/>
    <property type="project" value="TreeGrafter"/>
</dbReference>
<gene>
    <name evidence="7" type="ORF">EI427_07260</name>
</gene>
<dbReference type="AlphaFoldDB" id="A0A3Q9FKX0"/>
<comment type="function">
    <text evidence="1">Part of the ABC transporter FtsEX involved in cellular division. Important for assembly or stability of the septal ring.</text>
</comment>
<dbReference type="PROSITE" id="PS50893">
    <property type="entry name" value="ABC_TRANSPORTER_2"/>
    <property type="match status" value="1"/>
</dbReference>
<dbReference type="OrthoDB" id="1115710at2"/>
<dbReference type="EMBL" id="CP034562">
    <property type="protein sequence ID" value="AZQ62044.1"/>
    <property type="molecule type" value="Genomic_DNA"/>
</dbReference>
<comment type="similarity">
    <text evidence="2">Belongs to the ABC transporter superfamily.</text>
</comment>
<keyword evidence="4" id="KW-0547">Nucleotide-binding</keyword>
<dbReference type="Pfam" id="PF00005">
    <property type="entry name" value="ABC_tran"/>
    <property type="match status" value="1"/>
</dbReference>
<evidence type="ECO:0000256" key="4">
    <source>
        <dbReference type="ARBA" id="ARBA00022741"/>
    </source>
</evidence>
<reference evidence="7 8" key="1">
    <citation type="submission" date="2018-12" db="EMBL/GenBank/DDBJ databases">
        <title>Flammeovirga pectinis sp. nov., isolated from the gut of the Korean scallop, Patinopecten yessoensis.</title>
        <authorList>
            <person name="Bae J.-W."/>
            <person name="Jeong Y.-S."/>
            <person name="Kang W."/>
        </authorList>
    </citation>
    <scope>NUCLEOTIDE SEQUENCE [LARGE SCALE GENOMIC DNA]</scope>
    <source>
        <strain evidence="7 8">L12M1</strain>
    </source>
</reference>
<dbReference type="InterPro" id="IPR027417">
    <property type="entry name" value="P-loop_NTPase"/>
</dbReference>
<dbReference type="InterPro" id="IPR015854">
    <property type="entry name" value="ABC_transpr_LolD-like"/>
</dbReference>
<dbReference type="GO" id="GO:0016887">
    <property type="term" value="F:ATP hydrolysis activity"/>
    <property type="evidence" value="ECO:0007669"/>
    <property type="project" value="InterPro"/>
</dbReference>
<evidence type="ECO:0000313" key="7">
    <source>
        <dbReference type="EMBL" id="AZQ62044.1"/>
    </source>
</evidence>
<evidence type="ECO:0000256" key="2">
    <source>
        <dbReference type="ARBA" id="ARBA00005417"/>
    </source>
</evidence>
<evidence type="ECO:0000256" key="3">
    <source>
        <dbReference type="ARBA" id="ARBA00020019"/>
    </source>
</evidence>
<dbReference type="KEGG" id="fll:EI427_07260"/>
<sequence length="238" mass="26623">MNHIVSLRNVKVKYEDAVIFSNITLDIAKGEFIYLLGPTGSGKSSILKLLYADLHPSEGVIKVNDFNVSSIEEKQIPFLRRSLGVIFQDFELLTDRNVLENLIFVMKATGWTSKTSMLNKVDDLLDLVKLPKITKEKMPHQLSGGEQQRVAIARALVNNPDLIIADEPTGNLDPKVSRSILQLFTEINDKGTSIIMATHQHSFLKINPQRTIICEGSEIKDISKEQVQQKLDLGNQNG</sequence>
<dbReference type="Gene3D" id="3.40.50.300">
    <property type="entry name" value="P-loop containing nucleotide triphosphate hydrolases"/>
    <property type="match status" value="1"/>
</dbReference>
<organism evidence="7 8">
    <name type="scientific">Flammeovirga pectinis</name>
    <dbReference type="NCBI Taxonomy" id="2494373"/>
    <lineage>
        <taxon>Bacteria</taxon>
        <taxon>Pseudomonadati</taxon>
        <taxon>Bacteroidota</taxon>
        <taxon>Cytophagia</taxon>
        <taxon>Cytophagales</taxon>
        <taxon>Flammeovirgaceae</taxon>
        <taxon>Flammeovirga</taxon>
    </lineage>
</organism>
<evidence type="ECO:0000256" key="5">
    <source>
        <dbReference type="ARBA" id="ARBA00022840"/>
    </source>
</evidence>
<dbReference type="RefSeq" id="WP_126613169.1">
    <property type="nucleotide sequence ID" value="NZ_CP034562.1"/>
</dbReference>
<protein>
    <recommendedName>
        <fullName evidence="3">Cell division ATP-binding protein FtsE</fullName>
    </recommendedName>
</protein>
<dbReference type="Proteomes" id="UP000267268">
    <property type="component" value="Chromosome 1"/>
</dbReference>
<keyword evidence="8" id="KW-1185">Reference proteome</keyword>
<proteinExistence type="inferred from homology"/>
<dbReference type="GO" id="GO:0005886">
    <property type="term" value="C:plasma membrane"/>
    <property type="evidence" value="ECO:0007669"/>
    <property type="project" value="UniProtKB-ARBA"/>
</dbReference>
<feature type="domain" description="ABC transporter" evidence="6">
    <location>
        <begin position="5"/>
        <end position="233"/>
    </location>
</feature>
<dbReference type="GO" id="GO:0005524">
    <property type="term" value="F:ATP binding"/>
    <property type="evidence" value="ECO:0007669"/>
    <property type="project" value="UniProtKB-KW"/>
</dbReference>